<dbReference type="Proteomes" id="UP000217465">
    <property type="component" value="Unassembled WGS sequence"/>
</dbReference>
<dbReference type="Pfam" id="PF22765">
    <property type="entry name" value="DUF7010"/>
    <property type="match status" value="1"/>
</dbReference>
<reference evidence="3 4" key="1">
    <citation type="submission" date="2016-06" db="EMBL/GenBank/DDBJ databases">
        <authorList>
            <person name="Haines A.N."/>
            <person name="Council K.R."/>
        </authorList>
    </citation>
    <scope>NUCLEOTIDE SEQUENCE [LARGE SCALE GENOMIC DNA]</scope>
    <source>
        <strain evidence="3 4">SP158-29</strain>
    </source>
</reference>
<feature type="transmembrane region" description="Helical" evidence="1">
    <location>
        <begin position="46"/>
        <end position="66"/>
    </location>
</feature>
<dbReference type="InterPro" id="IPR053824">
    <property type="entry name" value="DUF7010"/>
</dbReference>
<gene>
    <name evidence="3" type="ORF">A9Y57_01351</name>
    <name evidence="2" type="ORF">P7G31_06145</name>
</gene>
<keyword evidence="1" id="KW-1133">Transmembrane helix</keyword>
<feature type="transmembrane region" description="Helical" evidence="1">
    <location>
        <begin position="20"/>
        <end position="39"/>
    </location>
</feature>
<feature type="transmembrane region" description="Helical" evidence="1">
    <location>
        <begin position="106"/>
        <end position="123"/>
    </location>
</feature>
<feature type="transmembrane region" description="Helical" evidence="1">
    <location>
        <begin position="78"/>
        <end position="99"/>
    </location>
</feature>
<reference evidence="2" key="2">
    <citation type="submission" date="2023-03" db="EMBL/GenBank/DDBJ databases">
        <authorList>
            <person name="Shen W."/>
            <person name="Cai J."/>
        </authorList>
    </citation>
    <scope>NUCLEOTIDE SEQUENCE</scope>
    <source>
        <strain evidence="2">P82-2</strain>
    </source>
</reference>
<feature type="transmembrane region" description="Helical" evidence="1">
    <location>
        <begin position="135"/>
        <end position="168"/>
    </location>
</feature>
<dbReference type="AlphaFoldDB" id="A0A2I8AM31"/>
<dbReference type="EMBL" id="JARQAG010000007">
    <property type="protein sequence ID" value="MDT2731824.1"/>
    <property type="molecule type" value="Genomic_DNA"/>
</dbReference>
<keyword evidence="1" id="KW-0812">Transmembrane</keyword>
<organism evidence="2 5">
    <name type="scientific">Streptococcus parauberis</name>
    <dbReference type="NCBI Taxonomy" id="1348"/>
    <lineage>
        <taxon>Bacteria</taxon>
        <taxon>Bacillati</taxon>
        <taxon>Bacillota</taxon>
        <taxon>Bacilli</taxon>
        <taxon>Lactobacillales</taxon>
        <taxon>Streptococcaceae</taxon>
        <taxon>Streptococcus</taxon>
    </lineage>
</organism>
<protein>
    <submittedName>
        <fullName evidence="2">Uncharacterized protein</fullName>
    </submittedName>
</protein>
<dbReference type="EMBL" id="NSGR01000008">
    <property type="protein sequence ID" value="PCH12632.1"/>
    <property type="molecule type" value="Genomic_DNA"/>
</dbReference>
<dbReference type="Proteomes" id="UP001180515">
    <property type="component" value="Unassembled WGS sequence"/>
</dbReference>
<evidence type="ECO:0000313" key="3">
    <source>
        <dbReference type="EMBL" id="PCH12632.1"/>
    </source>
</evidence>
<sequence>MTLEQLRNDILFQQKKGLPFIYASVMIWLMITIVTTLNLPIMTQNILVFCCSAPLMLFASIAAKFLKVDLFHSNNPLSKLAMLLTMNQMLYLLIVMWVFNAEPDKMVMVYAMVFGAHLLPYSWVYKSATYQVFAVIIPVLSLILGNFLNATAVAGACLIIELVFVFILHKELKAFGDSQKVSA</sequence>
<keyword evidence="1" id="KW-0472">Membrane</keyword>
<evidence type="ECO:0000313" key="2">
    <source>
        <dbReference type="EMBL" id="MDT2731824.1"/>
    </source>
</evidence>
<accession>A0A2I8AM31</accession>
<evidence type="ECO:0000313" key="4">
    <source>
        <dbReference type="Proteomes" id="UP000217465"/>
    </source>
</evidence>
<evidence type="ECO:0000313" key="5">
    <source>
        <dbReference type="Proteomes" id="UP001180515"/>
    </source>
</evidence>
<evidence type="ECO:0000256" key="1">
    <source>
        <dbReference type="SAM" id="Phobius"/>
    </source>
</evidence>
<dbReference type="RefSeq" id="WP_003108234.1">
    <property type="nucleotide sequence ID" value="NZ_CP025420.1"/>
</dbReference>
<comment type="caution">
    <text evidence="2">The sequence shown here is derived from an EMBL/GenBank/DDBJ whole genome shotgun (WGS) entry which is preliminary data.</text>
</comment>
<proteinExistence type="predicted"/>
<name>A0A2I8AM31_9STRE</name>